<comment type="caution">
    <text evidence="1">The sequence shown here is derived from an EMBL/GenBank/DDBJ whole genome shotgun (WGS) entry which is preliminary data.</text>
</comment>
<reference evidence="1 2" key="1">
    <citation type="submission" date="2024-09" db="EMBL/GenBank/DDBJ databases">
        <authorList>
            <person name="Lee S.D."/>
        </authorList>
    </citation>
    <scope>NUCLEOTIDE SEQUENCE [LARGE SCALE GENOMIC DNA]</scope>
    <source>
        <strain evidence="1 2">N8-3</strain>
    </source>
</reference>
<proteinExistence type="predicted"/>
<dbReference type="RefSeq" id="WP_380531791.1">
    <property type="nucleotide sequence ID" value="NZ_JBHFAB010000002.1"/>
</dbReference>
<gene>
    <name evidence="1" type="ORF">ACEZDE_03310</name>
</gene>
<sequence>MPLINPVELRRLVTELDALEAAPEGPGTERRRADLHYTLCVSTGIRDAARAVEQARRLLTPQLEGLAPAAA</sequence>
<dbReference type="InterPro" id="IPR033457">
    <property type="entry name" value="DUF5133"/>
</dbReference>
<protein>
    <submittedName>
        <fullName evidence="1">DUF5133 domain-containing protein</fullName>
    </submittedName>
</protein>
<evidence type="ECO:0000313" key="2">
    <source>
        <dbReference type="Proteomes" id="UP001592531"/>
    </source>
</evidence>
<keyword evidence="2" id="KW-1185">Reference proteome</keyword>
<dbReference type="EMBL" id="JBHFAB010000002">
    <property type="protein sequence ID" value="MFC1415674.1"/>
    <property type="molecule type" value="Genomic_DNA"/>
</dbReference>
<evidence type="ECO:0000313" key="1">
    <source>
        <dbReference type="EMBL" id="MFC1415674.1"/>
    </source>
</evidence>
<name>A0ABV6VPK8_9ACTN</name>
<dbReference type="Pfam" id="PF17196">
    <property type="entry name" value="DUF5133"/>
    <property type="match status" value="1"/>
</dbReference>
<organism evidence="1 2">
    <name type="scientific">Streptacidiphilus cavernicola</name>
    <dbReference type="NCBI Taxonomy" id="3342716"/>
    <lineage>
        <taxon>Bacteria</taxon>
        <taxon>Bacillati</taxon>
        <taxon>Actinomycetota</taxon>
        <taxon>Actinomycetes</taxon>
        <taxon>Kitasatosporales</taxon>
        <taxon>Streptomycetaceae</taxon>
        <taxon>Streptacidiphilus</taxon>
    </lineage>
</organism>
<accession>A0ABV6VPK8</accession>
<dbReference type="Proteomes" id="UP001592531">
    <property type="component" value="Unassembled WGS sequence"/>
</dbReference>